<reference evidence="2 3" key="1">
    <citation type="journal article" date="2017" name="Syst. Appl. Microbiol.">
        <title>Soybeans inoculated with root zone soils of Canadian native legumes harbour diverse and novel Bradyrhizobium spp. that possess agricultural potential.</title>
        <authorList>
            <person name="Bromfield E.S.P."/>
            <person name="Cloutier S."/>
            <person name="Tambong J.T."/>
            <person name="Tran Thi T.V."/>
        </authorList>
    </citation>
    <scope>NUCLEOTIDE SEQUENCE [LARGE SCALE GENOMIC DNA]</scope>
    <source>
        <strain evidence="2 3">323S2</strain>
    </source>
</reference>
<dbReference type="EMBL" id="JACBFH010000001">
    <property type="protein sequence ID" value="NYY94789.1"/>
    <property type="molecule type" value="Genomic_DNA"/>
</dbReference>
<gene>
    <name evidence="2" type="ORF">G6321_00025985</name>
    <name evidence="1" type="ORF">G6321_42245</name>
</gene>
<name>A0A7Z0TV23_9BRAD</name>
<evidence type="ECO:0000313" key="3">
    <source>
        <dbReference type="Proteomes" id="UP000564836"/>
    </source>
</evidence>
<dbReference type="AlphaFoldDB" id="A0A7Z0TV23"/>
<sequence>MPEPEVPLSRPKPTARLIPVLKVTLMLPASATRPDAETAALLDAI</sequence>
<dbReference type="Proteomes" id="UP000564836">
    <property type="component" value="Chromosome"/>
</dbReference>
<dbReference type="EMBL" id="CP088280">
    <property type="protein sequence ID" value="UGX98381.1"/>
    <property type="molecule type" value="Genomic_DNA"/>
</dbReference>
<reference evidence="1" key="2">
    <citation type="submission" date="2020-06" db="EMBL/GenBank/DDBJ databases">
        <title>Whole Genome Sequence of Bradyrhizobium sp. Strain 323S2.</title>
        <authorList>
            <person name="Bromfield E.S.P."/>
        </authorList>
    </citation>
    <scope>NUCLEOTIDE SEQUENCE [LARGE SCALE GENOMIC DNA]</scope>
    <source>
        <strain evidence="1">323S2</strain>
    </source>
</reference>
<accession>A0A7Z0TV23</accession>
<organism evidence="1">
    <name type="scientific">Bradyrhizobium barranii subsp. barranii</name>
    <dbReference type="NCBI Taxonomy" id="2823807"/>
    <lineage>
        <taxon>Bacteria</taxon>
        <taxon>Pseudomonadati</taxon>
        <taxon>Pseudomonadota</taxon>
        <taxon>Alphaproteobacteria</taxon>
        <taxon>Hyphomicrobiales</taxon>
        <taxon>Nitrobacteraceae</taxon>
        <taxon>Bradyrhizobium</taxon>
        <taxon>Bradyrhizobium barranii</taxon>
    </lineage>
</organism>
<evidence type="ECO:0000313" key="1">
    <source>
        <dbReference type="EMBL" id="NYY94789.1"/>
    </source>
</evidence>
<protein>
    <submittedName>
        <fullName evidence="1">Uncharacterized protein</fullName>
    </submittedName>
</protein>
<proteinExistence type="predicted"/>
<reference evidence="2 3" key="3">
    <citation type="journal article" date="2022" name="Int. J. Syst. Evol. Microbiol.">
        <title>Strains of Bradyrhizobium barranii sp. nov. associated with legumes native to Canada are symbionts of soybeans and belong to different subspecies (subsp. barranii subsp. nov. and subsp. apii subsp. nov.) and symbiovars (sv. glycinearum and sv. septentrionale).</title>
        <authorList>
            <person name="Bromfield E.S.P."/>
            <person name="Cloutier S."/>
            <person name="Wasai-Hara S."/>
            <person name="Minamisawa K."/>
        </authorList>
    </citation>
    <scope>NUCLEOTIDE SEQUENCE [LARGE SCALE GENOMIC DNA]</scope>
    <source>
        <strain evidence="2 3">323S2</strain>
    </source>
</reference>
<dbReference type="RefSeq" id="WP_175627351.1">
    <property type="nucleotide sequence ID" value="NZ_CP088280.1"/>
</dbReference>
<evidence type="ECO:0000313" key="2">
    <source>
        <dbReference type="EMBL" id="UGX98381.1"/>
    </source>
</evidence>